<dbReference type="GO" id="GO:0003824">
    <property type="term" value="F:catalytic activity"/>
    <property type="evidence" value="ECO:0007669"/>
    <property type="project" value="InterPro"/>
</dbReference>
<evidence type="ECO:0000256" key="3">
    <source>
        <dbReference type="PROSITE-ProRule" id="PRU00464"/>
    </source>
</evidence>
<dbReference type="PROSITE" id="PS51084">
    <property type="entry name" value="HIT_2"/>
    <property type="match status" value="1"/>
</dbReference>
<dbReference type="GO" id="GO:0009117">
    <property type="term" value="P:nucleotide metabolic process"/>
    <property type="evidence" value="ECO:0007669"/>
    <property type="project" value="TreeGrafter"/>
</dbReference>
<evidence type="ECO:0000256" key="2">
    <source>
        <dbReference type="PIRSR" id="PIRSR601310-3"/>
    </source>
</evidence>
<feature type="domain" description="HIT" evidence="4">
    <location>
        <begin position="5"/>
        <end position="113"/>
    </location>
</feature>
<dbReference type="InterPro" id="IPR001310">
    <property type="entry name" value="Histidine_triad_HIT"/>
</dbReference>
<dbReference type="AlphaFoldDB" id="A0A1I3CAQ9"/>
<dbReference type="InterPro" id="IPR019808">
    <property type="entry name" value="Histidine_triad_CS"/>
</dbReference>
<evidence type="ECO:0000256" key="1">
    <source>
        <dbReference type="PIRSR" id="PIRSR601310-1"/>
    </source>
</evidence>
<dbReference type="Gene3D" id="3.30.428.10">
    <property type="entry name" value="HIT-like"/>
    <property type="match status" value="1"/>
</dbReference>
<sequence>MSDCIFCKIVNHEIPSRKVYEDDVVVAFLDLTQVTPGHTLVVPKKHIQDIFEYDEALAQAVFSRIPKIAKAIKDSNPDIKGMNVMMNNGPLAYQSVFHSHIHLLPRYSEEDTFSIQFGDNSEKHSPEELDQIALSIKNELEESK</sequence>
<reference evidence="5 6" key="1">
    <citation type="submission" date="2016-10" db="EMBL/GenBank/DDBJ databases">
        <authorList>
            <person name="de Groot N.N."/>
        </authorList>
    </citation>
    <scope>NUCLEOTIDE SEQUENCE [LARGE SCALE GENOMIC DNA]</scope>
    <source>
        <strain evidence="5 6">DSM 27630</strain>
    </source>
</reference>
<evidence type="ECO:0000313" key="5">
    <source>
        <dbReference type="EMBL" id="SFH71406.1"/>
    </source>
</evidence>
<evidence type="ECO:0000313" key="6">
    <source>
        <dbReference type="Proteomes" id="UP000198668"/>
    </source>
</evidence>
<dbReference type="OrthoDB" id="9784774at2"/>
<dbReference type="EMBL" id="FOQE01000015">
    <property type="protein sequence ID" value="SFH71406.1"/>
    <property type="molecule type" value="Genomic_DNA"/>
</dbReference>
<dbReference type="Proteomes" id="UP000198668">
    <property type="component" value="Unassembled WGS sequence"/>
</dbReference>
<dbReference type="PROSITE" id="PS00892">
    <property type="entry name" value="HIT_1"/>
    <property type="match status" value="1"/>
</dbReference>
<dbReference type="PRINTS" id="PR00332">
    <property type="entry name" value="HISTRIAD"/>
</dbReference>
<dbReference type="Pfam" id="PF01230">
    <property type="entry name" value="HIT"/>
    <property type="match status" value="1"/>
</dbReference>
<gene>
    <name evidence="5" type="ORF">SAMN04489868_11546</name>
</gene>
<dbReference type="InterPro" id="IPR036265">
    <property type="entry name" value="HIT-like_sf"/>
</dbReference>
<proteinExistence type="predicted"/>
<accession>A0A1I3CAQ9</accession>
<dbReference type="SUPFAM" id="SSF54197">
    <property type="entry name" value="HIT-like"/>
    <property type="match status" value="1"/>
</dbReference>
<dbReference type="RefSeq" id="WP_047392639.1">
    <property type="nucleotide sequence ID" value="NZ_FOQE01000015.1"/>
</dbReference>
<organism evidence="5 6">
    <name type="scientific">Pisciglobus halotolerans</name>
    <dbReference type="NCBI Taxonomy" id="745365"/>
    <lineage>
        <taxon>Bacteria</taxon>
        <taxon>Bacillati</taxon>
        <taxon>Bacillota</taxon>
        <taxon>Bacilli</taxon>
        <taxon>Lactobacillales</taxon>
        <taxon>Carnobacteriaceae</taxon>
    </lineage>
</organism>
<dbReference type="FunFam" id="3.30.428.10:FF:000014">
    <property type="entry name" value="Putative histidine triad (HIT) protein"/>
    <property type="match status" value="1"/>
</dbReference>
<dbReference type="InterPro" id="IPR039384">
    <property type="entry name" value="HINT"/>
</dbReference>
<protein>
    <submittedName>
        <fullName evidence="5">Histidine triad (HIT) family protein</fullName>
    </submittedName>
</protein>
<name>A0A1I3CAQ9_9LACT</name>
<keyword evidence="6" id="KW-1185">Reference proteome</keyword>
<evidence type="ECO:0000259" key="4">
    <source>
        <dbReference type="PROSITE" id="PS51084"/>
    </source>
</evidence>
<dbReference type="CDD" id="cd01277">
    <property type="entry name" value="HINT_subgroup"/>
    <property type="match status" value="1"/>
</dbReference>
<dbReference type="PANTHER" id="PTHR46648:SF1">
    <property type="entry name" value="ADENOSINE 5'-MONOPHOSPHORAMIDASE HNT1"/>
    <property type="match status" value="1"/>
</dbReference>
<feature type="short sequence motif" description="Histidine triad motif" evidence="2 3">
    <location>
        <begin position="98"/>
        <end position="102"/>
    </location>
</feature>
<feature type="active site" description="Tele-AMP-histidine intermediate" evidence="1">
    <location>
        <position position="100"/>
    </location>
</feature>
<dbReference type="InterPro" id="IPR011146">
    <property type="entry name" value="HIT-like"/>
</dbReference>
<dbReference type="PANTHER" id="PTHR46648">
    <property type="entry name" value="HIT FAMILY PROTEIN 1"/>
    <property type="match status" value="1"/>
</dbReference>